<gene>
    <name evidence="2" type="ORF">POI8812_00112</name>
</gene>
<dbReference type="Pfam" id="PF01963">
    <property type="entry name" value="TraB_PrgY_gumN"/>
    <property type="match status" value="1"/>
</dbReference>
<dbReference type="PANTHER" id="PTHR40590:SF1">
    <property type="entry name" value="CYTOPLASMIC PROTEIN"/>
    <property type="match status" value="1"/>
</dbReference>
<dbReference type="InterPro" id="IPR002816">
    <property type="entry name" value="TraB/PrgY/GumN_fam"/>
</dbReference>
<evidence type="ECO:0000256" key="1">
    <source>
        <dbReference type="SAM" id="SignalP"/>
    </source>
</evidence>
<proteinExistence type="predicted"/>
<dbReference type="OrthoDB" id="9806326at2"/>
<keyword evidence="3" id="KW-1185">Reference proteome</keyword>
<dbReference type="PANTHER" id="PTHR40590">
    <property type="entry name" value="CYTOPLASMIC PROTEIN-RELATED"/>
    <property type="match status" value="1"/>
</dbReference>
<sequence>MIAKSATLLLSLIFTTAIVGQASARCGGQNLMDTLTEQERGYIDAFVAETAYSTGRAFVARRSTQHIFFYGIIDSGFGPDLPEAVRDGMKGAESMMFRTSSIDEAIFENQLAGDPSLYADTSGESLEKDLSEEQWAILTERLDPLGWSTADIESLHPWVVADWAAFPLCELEGQMNGAQTMEMMVEDTSSTMRMPRSALEAPVDYFNAMNALSRDQQVDLLRWSLSVGGIDGVADLHRTVIALYGEGRTGAMWAIRDVIAGRNPPDNLATEDARHVSYQALIIDRHQEWLGPILFFSGMHPIFVAVGTDHLIGEDGLLRLLEKDGFSIERVMLDGEVE</sequence>
<dbReference type="CDD" id="cd14789">
    <property type="entry name" value="Tiki"/>
    <property type="match status" value="1"/>
</dbReference>
<dbReference type="AlphaFoldDB" id="A0A2R8A6F0"/>
<reference evidence="2 3" key="1">
    <citation type="submission" date="2018-03" db="EMBL/GenBank/DDBJ databases">
        <authorList>
            <person name="Keele B.F."/>
        </authorList>
    </citation>
    <scope>NUCLEOTIDE SEQUENCE [LARGE SCALE GENOMIC DNA]</scope>
    <source>
        <strain evidence="2 3">CeCT 8812</strain>
    </source>
</reference>
<accession>A0A2R8A6F0</accession>
<keyword evidence="1" id="KW-0732">Signal</keyword>
<dbReference type="Proteomes" id="UP000244932">
    <property type="component" value="Unassembled WGS sequence"/>
</dbReference>
<dbReference type="InterPro" id="IPR047111">
    <property type="entry name" value="YbaP-like"/>
</dbReference>
<dbReference type="EMBL" id="OMKW01000001">
    <property type="protein sequence ID" value="SPF27817.1"/>
    <property type="molecule type" value="Genomic_DNA"/>
</dbReference>
<name>A0A2R8A6F0_9RHOB</name>
<evidence type="ECO:0008006" key="4">
    <source>
        <dbReference type="Google" id="ProtNLM"/>
    </source>
</evidence>
<feature type="chain" id="PRO_5015355622" description="TraB/GumN family protein" evidence="1">
    <location>
        <begin position="25"/>
        <end position="338"/>
    </location>
</feature>
<evidence type="ECO:0000313" key="3">
    <source>
        <dbReference type="Proteomes" id="UP000244932"/>
    </source>
</evidence>
<feature type="signal peptide" evidence="1">
    <location>
        <begin position="1"/>
        <end position="24"/>
    </location>
</feature>
<evidence type="ECO:0000313" key="2">
    <source>
        <dbReference type="EMBL" id="SPF27817.1"/>
    </source>
</evidence>
<dbReference type="RefSeq" id="WP_108780593.1">
    <property type="nucleotide sequence ID" value="NZ_OMKW01000001.1"/>
</dbReference>
<organism evidence="2 3">
    <name type="scientific">Pontivivens insulae</name>
    <dbReference type="NCBI Taxonomy" id="1639689"/>
    <lineage>
        <taxon>Bacteria</taxon>
        <taxon>Pseudomonadati</taxon>
        <taxon>Pseudomonadota</taxon>
        <taxon>Alphaproteobacteria</taxon>
        <taxon>Rhodobacterales</taxon>
        <taxon>Paracoccaceae</taxon>
        <taxon>Pontivivens</taxon>
    </lineage>
</organism>
<protein>
    <recommendedName>
        <fullName evidence="4">TraB/GumN family protein</fullName>
    </recommendedName>
</protein>